<dbReference type="Pfam" id="PF11967">
    <property type="entry name" value="RecO_N"/>
    <property type="match status" value="1"/>
</dbReference>
<dbReference type="AlphaFoldDB" id="A0A2A4G4F0"/>
<keyword evidence="1 4" id="KW-0227">DNA damage</keyword>
<evidence type="ECO:0000313" key="6">
    <source>
        <dbReference type="EMBL" id="PCE62856.1"/>
    </source>
</evidence>
<organism evidence="6 7">
    <name type="scientific">Sediminicola luteus</name>
    <dbReference type="NCBI Taxonomy" id="319238"/>
    <lineage>
        <taxon>Bacteria</taxon>
        <taxon>Pseudomonadati</taxon>
        <taxon>Bacteroidota</taxon>
        <taxon>Flavobacteriia</taxon>
        <taxon>Flavobacteriales</taxon>
        <taxon>Flavobacteriaceae</taxon>
        <taxon>Sediminicola</taxon>
    </lineage>
</organism>
<dbReference type="RefSeq" id="WP_097440965.1">
    <property type="nucleotide sequence ID" value="NZ_KZ300477.1"/>
</dbReference>
<sequence length="242" mass="27555">MQLTTKAIVLTSLKYSDTSLIVRAYTASDGLKSYMLKGVLASKKGKVRAAHFQPLTQLELVAVHRNSGNLERIKEAKVLYPYQSLHTDFVKSSMALFLAEVLANSLLEETADSAMFDFLETVLLWLDTHDSISNFHLGFLLELTKYLGFYPDDSEAHLDYFDLLSGGFVAKPSLNPMLDGEILGVFKALLGTNFDVVHQVKLRKEQRQELLRRLLLYFELHLHGFRKPKSLEVLQDVFEHYI</sequence>
<dbReference type="HAMAP" id="MF_00201">
    <property type="entry name" value="RecO"/>
    <property type="match status" value="1"/>
</dbReference>
<evidence type="ECO:0000256" key="1">
    <source>
        <dbReference type="ARBA" id="ARBA00022763"/>
    </source>
</evidence>
<evidence type="ECO:0000256" key="2">
    <source>
        <dbReference type="ARBA" id="ARBA00023172"/>
    </source>
</evidence>
<dbReference type="InterPro" id="IPR037278">
    <property type="entry name" value="ARFGAP/RecO"/>
</dbReference>
<comment type="similarity">
    <text evidence="4">Belongs to the RecO family.</text>
</comment>
<accession>A0A2A4G4F0</accession>
<dbReference type="InterPro" id="IPR003717">
    <property type="entry name" value="RecO"/>
</dbReference>
<evidence type="ECO:0000259" key="5">
    <source>
        <dbReference type="Pfam" id="PF11967"/>
    </source>
</evidence>
<name>A0A2A4G4F0_9FLAO</name>
<dbReference type="PANTHER" id="PTHR33991:SF1">
    <property type="entry name" value="DNA REPAIR PROTEIN RECO"/>
    <property type="match status" value="1"/>
</dbReference>
<dbReference type="InterPro" id="IPR022572">
    <property type="entry name" value="DNA_rep/recomb_RecO_N"/>
</dbReference>
<dbReference type="SUPFAM" id="SSF50249">
    <property type="entry name" value="Nucleic acid-binding proteins"/>
    <property type="match status" value="1"/>
</dbReference>
<dbReference type="Gene3D" id="2.40.50.140">
    <property type="entry name" value="Nucleic acid-binding proteins"/>
    <property type="match status" value="1"/>
</dbReference>
<dbReference type="Proteomes" id="UP000219559">
    <property type="component" value="Unassembled WGS sequence"/>
</dbReference>
<dbReference type="SUPFAM" id="SSF57863">
    <property type="entry name" value="ArfGap/RecO-like zinc finger"/>
    <property type="match status" value="1"/>
</dbReference>
<evidence type="ECO:0000256" key="3">
    <source>
        <dbReference type="ARBA" id="ARBA00023204"/>
    </source>
</evidence>
<comment type="caution">
    <text evidence="6">The sequence shown here is derived from an EMBL/GenBank/DDBJ whole genome shotgun (WGS) entry which is preliminary data.</text>
</comment>
<keyword evidence="3 4" id="KW-0234">DNA repair</keyword>
<dbReference type="Pfam" id="PF02565">
    <property type="entry name" value="RecO_C"/>
    <property type="match status" value="1"/>
</dbReference>
<dbReference type="GO" id="GO:0006302">
    <property type="term" value="P:double-strand break repair"/>
    <property type="evidence" value="ECO:0007669"/>
    <property type="project" value="TreeGrafter"/>
</dbReference>
<feature type="domain" description="DNA replication/recombination mediator RecO N-terminal" evidence="5">
    <location>
        <begin position="1"/>
        <end position="82"/>
    </location>
</feature>
<dbReference type="OrthoDB" id="9789152at2"/>
<dbReference type="GO" id="GO:0043590">
    <property type="term" value="C:bacterial nucleoid"/>
    <property type="evidence" value="ECO:0007669"/>
    <property type="project" value="TreeGrafter"/>
</dbReference>
<keyword evidence="7" id="KW-1185">Reference proteome</keyword>
<evidence type="ECO:0000256" key="4">
    <source>
        <dbReference type="HAMAP-Rule" id="MF_00201"/>
    </source>
</evidence>
<comment type="function">
    <text evidence="4">Involved in DNA repair and RecF pathway recombination.</text>
</comment>
<dbReference type="GO" id="GO:0006310">
    <property type="term" value="P:DNA recombination"/>
    <property type="evidence" value="ECO:0007669"/>
    <property type="project" value="UniProtKB-UniRule"/>
</dbReference>
<gene>
    <name evidence="4" type="primary">recO</name>
    <name evidence="6" type="ORF">B7P33_16380</name>
</gene>
<dbReference type="PANTHER" id="PTHR33991">
    <property type="entry name" value="DNA REPAIR PROTEIN RECO"/>
    <property type="match status" value="1"/>
</dbReference>
<evidence type="ECO:0000313" key="7">
    <source>
        <dbReference type="Proteomes" id="UP000219559"/>
    </source>
</evidence>
<dbReference type="EMBL" id="NBWU01000007">
    <property type="protein sequence ID" value="PCE62856.1"/>
    <property type="molecule type" value="Genomic_DNA"/>
</dbReference>
<keyword evidence="2 4" id="KW-0233">DNA recombination</keyword>
<protein>
    <recommendedName>
        <fullName evidence="4">DNA repair protein RecO</fullName>
    </recommendedName>
    <alternativeName>
        <fullName evidence="4">Recombination protein O</fullName>
    </alternativeName>
</protein>
<dbReference type="InterPro" id="IPR012340">
    <property type="entry name" value="NA-bd_OB-fold"/>
</dbReference>
<proteinExistence type="inferred from homology"/>
<reference evidence="6 7" key="1">
    <citation type="submission" date="2017-04" db="EMBL/GenBank/DDBJ databases">
        <title>A new member of the family Flavobacteriaceae isolated from ascidians.</title>
        <authorList>
            <person name="Chen L."/>
        </authorList>
    </citation>
    <scope>NUCLEOTIDE SEQUENCE [LARGE SCALE GENOMIC DNA]</scope>
    <source>
        <strain evidence="6 7">HQA918</strain>
    </source>
</reference>
<dbReference type="NCBIfam" id="TIGR00613">
    <property type="entry name" value="reco"/>
    <property type="match status" value="1"/>
</dbReference>